<dbReference type="NCBIfam" id="TIGR02230">
    <property type="entry name" value="ATPase_gene1"/>
    <property type="match status" value="1"/>
</dbReference>
<feature type="region of interest" description="Disordered" evidence="1">
    <location>
        <begin position="1"/>
        <end position="32"/>
    </location>
</feature>
<sequence length="109" mass="12316">MPESDPSRERPKDEGTEFSRQVGRKEARKLRAKGRGNQGVWFGLGMFGLIGWSVALPALAGALLGAWIDRTWPSRYSWTLMLLLAGIILGSLNAWYWVGQERKKIEKNQ</sequence>
<keyword evidence="2" id="KW-1133">Transmembrane helix</keyword>
<dbReference type="InterPro" id="IPR011744">
    <property type="entry name" value="ATPase_gene1"/>
</dbReference>
<keyword evidence="2" id="KW-0812">Transmembrane</keyword>
<proteinExistence type="predicted"/>
<feature type="transmembrane region" description="Helical" evidence="2">
    <location>
        <begin position="39"/>
        <end position="64"/>
    </location>
</feature>
<accession>A0A7C3Z225</accession>
<evidence type="ECO:0008006" key="4">
    <source>
        <dbReference type="Google" id="ProtNLM"/>
    </source>
</evidence>
<organism evidence="3">
    <name type="scientific">Desulfobacca acetoxidans</name>
    <dbReference type="NCBI Taxonomy" id="60893"/>
    <lineage>
        <taxon>Bacteria</taxon>
        <taxon>Pseudomonadati</taxon>
        <taxon>Thermodesulfobacteriota</taxon>
        <taxon>Desulfobaccia</taxon>
        <taxon>Desulfobaccales</taxon>
        <taxon>Desulfobaccaceae</taxon>
        <taxon>Desulfobacca</taxon>
    </lineage>
</organism>
<feature type="transmembrane region" description="Helical" evidence="2">
    <location>
        <begin position="76"/>
        <end position="98"/>
    </location>
</feature>
<evidence type="ECO:0000256" key="2">
    <source>
        <dbReference type="SAM" id="Phobius"/>
    </source>
</evidence>
<dbReference type="AlphaFoldDB" id="A0A7C3Z225"/>
<dbReference type="EMBL" id="DTMF01000259">
    <property type="protein sequence ID" value="HGF34806.1"/>
    <property type="molecule type" value="Genomic_DNA"/>
</dbReference>
<dbReference type="InterPro" id="IPR032820">
    <property type="entry name" value="ATPase_put"/>
</dbReference>
<evidence type="ECO:0000313" key="3">
    <source>
        <dbReference type="EMBL" id="HGF34806.1"/>
    </source>
</evidence>
<keyword evidence="2" id="KW-0472">Membrane</keyword>
<dbReference type="Pfam" id="PF09527">
    <property type="entry name" value="ATPase_gene1"/>
    <property type="match status" value="1"/>
</dbReference>
<evidence type="ECO:0000256" key="1">
    <source>
        <dbReference type="SAM" id="MobiDB-lite"/>
    </source>
</evidence>
<gene>
    <name evidence="3" type="ORF">ENW96_10530</name>
</gene>
<name>A0A7C3Z225_9BACT</name>
<comment type="caution">
    <text evidence="3">The sequence shown here is derived from an EMBL/GenBank/DDBJ whole genome shotgun (WGS) entry which is preliminary data.</text>
</comment>
<feature type="compositionally biased region" description="Basic and acidic residues" evidence="1">
    <location>
        <begin position="1"/>
        <end position="17"/>
    </location>
</feature>
<reference evidence="3" key="1">
    <citation type="journal article" date="2020" name="mSystems">
        <title>Genome- and Community-Level Interaction Insights into Carbon Utilization and Element Cycling Functions of Hydrothermarchaeota in Hydrothermal Sediment.</title>
        <authorList>
            <person name="Zhou Z."/>
            <person name="Liu Y."/>
            <person name="Xu W."/>
            <person name="Pan J."/>
            <person name="Luo Z.H."/>
            <person name="Li M."/>
        </authorList>
    </citation>
    <scope>NUCLEOTIDE SEQUENCE [LARGE SCALE GENOMIC DNA]</scope>
    <source>
        <strain evidence="3">SpSt-897</strain>
    </source>
</reference>
<protein>
    <recommendedName>
        <fullName evidence="4">F0F1 ATP synthase subunit</fullName>
    </recommendedName>
</protein>